<keyword evidence="3" id="KW-0547">Nucleotide-binding</keyword>
<evidence type="ECO:0000256" key="3">
    <source>
        <dbReference type="ARBA" id="ARBA00022741"/>
    </source>
</evidence>
<dbReference type="PROSITE" id="PS50893">
    <property type="entry name" value="ABC_TRANSPORTER_2"/>
    <property type="match status" value="1"/>
</dbReference>
<dbReference type="AlphaFoldDB" id="A0A518CHT3"/>
<evidence type="ECO:0000256" key="4">
    <source>
        <dbReference type="ARBA" id="ARBA00022840"/>
    </source>
</evidence>
<dbReference type="KEGG" id="plon:Pla110_04890"/>
<protein>
    <submittedName>
        <fullName evidence="7">Putative ABC transporter ATP-binding protein YbhF</fullName>
    </submittedName>
</protein>
<sequence length="317" mass="35643">MTDSIETNIVEINNLRVHYGKLIAVDGVSFSIPKGEVFGFIGPNGAGKSTTIKVLATLQREFTAEKVLVKGFDVRLQARKVRECIGYMPDYFGKYDNLTSREYLHFFAAAYKIEINKRDAIISDVLELTDLTGKIDAQVDSLSRGMKQRLALARVLLHDPDLLLLDEPASGLDPRARIEIRELLRALRDMGKTILISSHILHELSQLCTSIGIIETGKLVTQGTLEDIYERLSLMRIVHTQVTNLDDDMVARIEKIAGIQSVERQIDRLALRLKEGETSIEELHEKLVESGARIRMFQPEAMDMETAFMKLTEGKTA</sequence>
<dbReference type="Gene3D" id="3.40.50.300">
    <property type="entry name" value="P-loop containing nucleotide triphosphate hydrolases"/>
    <property type="match status" value="1"/>
</dbReference>
<dbReference type="SUPFAM" id="SSF52540">
    <property type="entry name" value="P-loop containing nucleoside triphosphate hydrolases"/>
    <property type="match status" value="1"/>
</dbReference>
<evidence type="ECO:0000313" key="7">
    <source>
        <dbReference type="EMBL" id="QDU78785.1"/>
    </source>
</evidence>
<organism evidence="7 8">
    <name type="scientific">Polystyrenella longa</name>
    <dbReference type="NCBI Taxonomy" id="2528007"/>
    <lineage>
        <taxon>Bacteria</taxon>
        <taxon>Pseudomonadati</taxon>
        <taxon>Planctomycetota</taxon>
        <taxon>Planctomycetia</taxon>
        <taxon>Planctomycetales</taxon>
        <taxon>Planctomycetaceae</taxon>
        <taxon>Polystyrenella</taxon>
    </lineage>
</organism>
<dbReference type="EMBL" id="CP036281">
    <property type="protein sequence ID" value="QDU78785.1"/>
    <property type="molecule type" value="Genomic_DNA"/>
</dbReference>
<keyword evidence="4 7" id="KW-0067">ATP-binding</keyword>
<dbReference type="CDD" id="cd03230">
    <property type="entry name" value="ABC_DR_subfamily_A"/>
    <property type="match status" value="1"/>
</dbReference>
<feature type="coiled-coil region" evidence="5">
    <location>
        <begin position="259"/>
        <end position="286"/>
    </location>
</feature>
<dbReference type="SMART" id="SM00382">
    <property type="entry name" value="AAA"/>
    <property type="match status" value="1"/>
</dbReference>
<keyword evidence="5" id="KW-0175">Coiled coil</keyword>
<gene>
    <name evidence="7" type="primary">ybhF_2</name>
    <name evidence="7" type="ORF">Pla110_04890</name>
</gene>
<dbReference type="PANTHER" id="PTHR43335:SF3">
    <property type="entry name" value="ABC TRANSPORTER"/>
    <property type="match status" value="1"/>
</dbReference>
<comment type="similarity">
    <text evidence="1">Belongs to the ABC transporter superfamily.</text>
</comment>
<accession>A0A518CHT3</accession>
<dbReference type="Proteomes" id="UP000317178">
    <property type="component" value="Chromosome"/>
</dbReference>
<dbReference type="InterPro" id="IPR027417">
    <property type="entry name" value="P-loop_NTPase"/>
</dbReference>
<reference evidence="7 8" key="1">
    <citation type="submission" date="2019-02" db="EMBL/GenBank/DDBJ databases">
        <title>Deep-cultivation of Planctomycetes and their phenomic and genomic characterization uncovers novel biology.</title>
        <authorList>
            <person name="Wiegand S."/>
            <person name="Jogler M."/>
            <person name="Boedeker C."/>
            <person name="Pinto D."/>
            <person name="Vollmers J."/>
            <person name="Rivas-Marin E."/>
            <person name="Kohn T."/>
            <person name="Peeters S.H."/>
            <person name="Heuer A."/>
            <person name="Rast P."/>
            <person name="Oberbeckmann S."/>
            <person name="Bunk B."/>
            <person name="Jeske O."/>
            <person name="Meyerdierks A."/>
            <person name="Storesund J.E."/>
            <person name="Kallscheuer N."/>
            <person name="Luecker S."/>
            <person name="Lage O.M."/>
            <person name="Pohl T."/>
            <person name="Merkel B.J."/>
            <person name="Hornburger P."/>
            <person name="Mueller R.-W."/>
            <person name="Bruemmer F."/>
            <person name="Labrenz M."/>
            <person name="Spormann A.M."/>
            <person name="Op den Camp H."/>
            <person name="Overmann J."/>
            <person name="Amann R."/>
            <person name="Jetten M.S.M."/>
            <person name="Mascher T."/>
            <person name="Medema M.H."/>
            <person name="Devos D.P."/>
            <person name="Kaster A.-K."/>
            <person name="Ovreas L."/>
            <person name="Rohde M."/>
            <person name="Galperin M.Y."/>
            <person name="Jogler C."/>
        </authorList>
    </citation>
    <scope>NUCLEOTIDE SEQUENCE [LARGE SCALE GENOMIC DNA]</scope>
    <source>
        <strain evidence="7 8">Pla110</strain>
    </source>
</reference>
<evidence type="ECO:0000313" key="8">
    <source>
        <dbReference type="Proteomes" id="UP000317178"/>
    </source>
</evidence>
<dbReference type="Pfam" id="PF00005">
    <property type="entry name" value="ABC_tran"/>
    <property type="match status" value="1"/>
</dbReference>
<feature type="domain" description="ABC transporter" evidence="6">
    <location>
        <begin position="10"/>
        <end position="241"/>
    </location>
</feature>
<evidence type="ECO:0000256" key="1">
    <source>
        <dbReference type="ARBA" id="ARBA00005417"/>
    </source>
</evidence>
<dbReference type="OrthoDB" id="9795548at2"/>
<keyword evidence="2" id="KW-0813">Transport</keyword>
<evidence type="ECO:0000256" key="2">
    <source>
        <dbReference type="ARBA" id="ARBA00022448"/>
    </source>
</evidence>
<dbReference type="InterPro" id="IPR003439">
    <property type="entry name" value="ABC_transporter-like_ATP-bd"/>
</dbReference>
<proteinExistence type="inferred from homology"/>
<evidence type="ECO:0000256" key="5">
    <source>
        <dbReference type="SAM" id="Coils"/>
    </source>
</evidence>
<dbReference type="InterPro" id="IPR003593">
    <property type="entry name" value="AAA+_ATPase"/>
</dbReference>
<evidence type="ECO:0000259" key="6">
    <source>
        <dbReference type="PROSITE" id="PS50893"/>
    </source>
</evidence>
<dbReference type="RefSeq" id="WP_144992809.1">
    <property type="nucleotide sequence ID" value="NZ_CP036281.1"/>
</dbReference>
<keyword evidence="8" id="KW-1185">Reference proteome</keyword>
<dbReference type="GO" id="GO:0016887">
    <property type="term" value="F:ATP hydrolysis activity"/>
    <property type="evidence" value="ECO:0007669"/>
    <property type="project" value="InterPro"/>
</dbReference>
<dbReference type="PANTHER" id="PTHR43335">
    <property type="entry name" value="ABC TRANSPORTER, ATP-BINDING PROTEIN"/>
    <property type="match status" value="1"/>
</dbReference>
<name>A0A518CHT3_9PLAN</name>
<dbReference type="GO" id="GO:0005524">
    <property type="term" value="F:ATP binding"/>
    <property type="evidence" value="ECO:0007669"/>
    <property type="project" value="UniProtKB-KW"/>
</dbReference>